<dbReference type="RefSeq" id="WP_143785652.1">
    <property type="nucleotide sequence ID" value="NZ_FUZU01000001.1"/>
</dbReference>
<dbReference type="Proteomes" id="UP000190961">
    <property type="component" value="Unassembled WGS sequence"/>
</dbReference>
<dbReference type="EMBL" id="FUZU01000001">
    <property type="protein sequence ID" value="SKC56447.1"/>
    <property type="molecule type" value="Genomic_DNA"/>
</dbReference>
<dbReference type="AlphaFoldDB" id="A0A1T5JYC8"/>
<dbReference type="OrthoDB" id="959184at2"/>
<keyword evidence="2" id="KW-1185">Reference proteome</keyword>
<accession>A0A1T5JYC8</accession>
<protein>
    <submittedName>
        <fullName evidence="1">Uncharacterized protein</fullName>
    </submittedName>
</protein>
<name>A0A1T5JYC8_9BACT</name>
<proteinExistence type="predicted"/>
<gene>
    <name evidence="1" type="ORF">SAMN05660236_1604</name>
</gene>
<dbReference type="STRING" id="688867.SAMN05660236_1604"/>
<reference evidence="1 2" key="1">
    <citation type="submission" date="2017-02" db="EMBL/GenBank/DDBJ databases">
        <authorList>
            <person name="Peterson S.W."/>
        </authorList>
    </citation>
    <scope>NUCLEOTIDE SEQUENCE [LARGE SCALE GENOMIC DNA]</scope>
    <source>
        <strain evidence="1 2">DSM 25262</strain>
    </source>
</reference>
<evidence type="ECO:0000313" key="2">
    <source>
        <dbReference type="Proteomes" id="UP000190961"/>
    </source>
</evidence>
<evidence type="ECO:0000313" key="1">
    <source>
        <dbReference type="EMBL" id="SKC56447.1"/>
    </source>
</evidence>
<organism evidence="1 2">
    <name type="scientific">Ohtaekwangia koreensis</name>
    <dbReference type="NCBI Taxonomy" id="688867"/>
    <lineage>
        <taxon>Bacteria</taxon>
        <taxon>Pseudomonadati</taxon>
        <taxon>Bacteroidota</taxon>
        <taxon>Cytophagia</taxon>
        <taxon>Cytophagales</taxon>
        <taxon>Fulvivirgaceae</taxon>
        <taxon>Ohtaekwangia</taxon>
    </lineage>
</organism>
<sequence length="127" mass="14301">MSQSSVIESLYQEELYQIPSRMLIILSRPWEEHTEDERTVLTKMLAAVKLSMASVQIVIHNDFTLDIIAPLAPTKVLALGAPLRSSDKVYEHLSMNGVSIIVADAIHKLDDVKKKNLWIALKQMFGI</sequence>